<dbReference type="GO" id="GO:0008299">
    <property type="term" value="P:isoprenoid biosynthetic process"/>
    <property type="evidence" value="ECO:0007669"/>
    <property type="project" value="UniProtKB-ARBA"/>
</dbReference>
<name>A0A443S1E0_9ACAR</name>
<evidence type="ECO:0000256" key="1">
    <source>
        <dbReference type="ARBA" id="ARBA00006333"/>
    </source>
</evidence>
<evidence type="ECO:0000313" key="4">
    <source>
        <dbReference type="Proteomes" id="UP000288716"/>
    </source>
</evidence>
<dbReference type="InterPro" id="IPR034686">
    <property type="entry name" value="Terpene_cyclase-like_2"/>
</dbReference>
<proteinExistence type="inferred from homology"/>
<evidence type="ECO:0000313" key="3">
    <source>
        <dbReference type="EMBL" id="RWS21358.1"/>
    </source>
</evidence>
<protein>
    <recommendedName>
        <fullName evidence="2">Terpene synthase</fullName>
        <ecNumber evidence="2">4.2.3.-</ecNumber>
    </recommendedName>
</protein>
<accession>A0A443S1E0</accession>
<dbReference type="PANTHER" id="PTHR35201:SF4">
    <property type="entry name" value="BETA-PINACENE SYNTHASE-RELATED"/>
    <property type="match status" value="1"/>
</dbReference>
<dbReference type="PANTHER" id="PTHR35201">
    <property type="entry name" value="TERPENE SYNTHASE"/>
    <property type="match status" value="1"/>
</dbReference>
<dbReference type="EC" id="4.2.3.-" evidence="2"/>
<keyword evidence="2" id="KW-0456">Lyase</keyword>
<dbReference type="Pfam" id="PF19086">
    <property type="entry name" value="Terpene_syn_C_2"/>
    <property type="match status" value="1"/>
</dbReference>
<reference evidence="3 4" key="1">
    <citation type="journal article" date="2018" name="Gigascience">
        <title>Genomes of trombidid mites reveal novel predicted allergens and laterally-transferred genes associated with secondary metabolism.</title>
        <authorList>
            <person name="Dong X."/>
            <person name="Chaisiri K."/>
            <person name="Xia D."/>
            <person name="Armstrong S.D."/>
            <person name="Fang Y."/>
            <person name="Donnelly M.J."/>
            <person name="Kadowaki T."/>
            <person name="McGarry J.W."/>
            <person name="Darby A.C."/>
            <person name="Makepeace B.L."/>
        </authorList>
    </citation>
    <scope>NUCLEOTIDE SEQUENCE [LARGE SCALE GENOMIC DNA]</scope>
    <source>
        <strain evidence="3">UoL-UT</strain>
    </source>
</reference>
<dbReference type="OrthoDB" id="2861623at2759"/>
<keyword evidence="2" id="KW-0479">Metal-binding</keyword>
<keyword evidence="4" id="KW-1185">Reference proteome</keyword>
<dbReference type="Proteomes" id="UP000288716">
    <property type="component" value="Unassembled WGS sequence"/>
</dbReference>
<organism evidence="3 4">
    <name type="scientific">Leptotrombidium deliense</name>
    <dbReference type="NCBI Taxonomy" id="299467"/>
    <lineage>
        <taxon>Eukaryota</taxon>
        <taxon>Metazoa</taxon>
        <taxon>Ecdysozoa</taxon>
        <taxon>Arthropoda</taxon>
        <taxon>Chelicerata</taxon>
        <taxon>Arachnida</taxon>
        <taxon>Acari</taxon>
        <taxon>Acariformes</taxon>
        <taxon>Trombidiformes</taxon>
        <taxon>Prostigmata</taxon>
        <taxon>Anystina</taxon>
        <taxon>Parasitengona</taxon>
        <taxon>Trombiculoidea</taxon>
        <taxon>Trombiculidae</taxon>
        <taxon>Leptotrombidium</taxon>
    </lineage>
</organism>
<comment type="similarity">
    <text evidence="1 2">Belongs to the terpene synthase family.</text>
</comment>
<keyword evidence="2" id="KW-0460">Magnesium</keyword>
<evidence type="ECO:0000256" key="2">
    <source>
        <dbReference type="RuleBase" id="RU366034"/>
    </source>
</evidence>
<gene>
    <name evidence="3" type="ORF">B4U80_14154</name>
</gene>
<dbReference type="SUPFAM" id="SSF48576">
    <property type="entry name" value="Terpenoid synthases"/>
    <property type="match status" value="1"/>
</dbReference>
<dbReference type="GO" id="GO:0046872">
    <property type="term" value="F:metal ion binding"/>
    <property type="evidence" value="ECO:0007669"/>
    <property type="project" value="UniProtKB-KW"/>
</dbReference>
<dbReference type="EMBL" id="NCKV01012613">
    <property type="protein sequence ID" value="RWS21358.1"/>
    <property type="molecule type" value="Genomic_DNA"/>
</dbReference>
<sequence>MAEGFRQLSRIHFICTRRSADVRFRKTAPLGKRIDDVCDNISSNESIKRVLNLYDCLLANLNDCDFHTTMDESDDHFENAIRDMFADFKPYFANKSIQKRINELLQSSEIERKASKKKSVLKLYEYENVRNFTIGINVLIAAYNFLTNVIPLDSQDGQLHHETLTSVNKIGYIYNDLVSLEKEIKEKSTSNLIIVLKQERKYEKWQFAIDEAVQMLKDELKLFELLLTLTWHLVIDLYNDEFMYLLIIYRIK</sequence>
<comment type="caution">
    <text evidence="3">The sequence shown here is derived from an EMBL/GenBank/DDBJ whole genome shotgun (WGS) entry which is preliminary data.</text>
</comment>
<dbReference type="Gene3D" id="1.10.600.10">
    <property type="entry name" value="Farnesyl Diphosphate Synthase"/>
    <property type="match status" value="1"/>
</dbReference>
<dbReference type="VEuPathDB" id="VectorBase:LDEU010682"/>
<comment type="cofactor">
    <cofactor evidence="2">
        <name>Mg(2+)</name>
        <dbReference type="ChEBI" id="CHEBI:18420"/>
    </cofactor>
</comment>
<dbReference type="GO" id="GO:0010333">
    <property type="term" value="F:terpene synthase activity"/>
    <property type="evidence" value="ECO:0007669"/>
    <property type="project" value="InterPro"/>
</dbReference>
<dbReference type="AlphaFoldDB" id="A0A443S1E0"/>
<dbReference type="InterPro" id="IPR008949">
    <property type="entry name" value="Isoprenoid_synthase_dom_sf"/>
</dbReference>